<sequence length="451" mass="49520">MALGGGTWQFQNKILPGTYINFASKVRAEADISDRGYATMALPLDWGPENTIFPVTAEDFQEKSLQVFGYDYTADELAGLRDLFINAKTVYIYRLSNNAVAASNTMGTAKYAGARGNDITTEVVADVDAPETFDVKTYIKVDGVNTLVNNQKQVTKWADVEDNDFVKWKRSGDLAAAAGVPMTGGSNGDDITGAQYQSYIDAISPYYFNTMGYPGTDTKIQSLLINFCKRMRDDVGSKFQLVLYGAEGVDYEGVISIANKATDSGVSPASLVYWVTGAEASCAINASLTNTTYNGEFTIDTNYSQSQLSAGIQKGRLMFHNVHRTVSGELVGETKVLTDINTFTSFVKKKNSDFSLNQVIRVLDQDATDIANLFNKQYLGSEQNDEDGRTALWGDIVALHKEYQRVRAIQNFKAEDIPVPTQGTSKTAVLVQYEIQPTCCMEKLYINVIVA</sequence>
<dbReference type="Pfam" id="PF17481">
    <property type="entry name" value="Phage_sheath_domII"/>
    <property type="match status" value="1"/>
</dbReference>
<feature type="domain" description="Tail sheath protein C-terminal" evidence="10">
    <location>
        <begin position="350"/>
        <end position="449"/>
    </location>
</feature>
<keyword evidence="5" id="KW-0946">Virion</keyword>
<dbReference type="Gene3D" id="3.30.1490.360">
    <property type="match status" value="1"/>
</dbReference>
<dbReference type="Gene3D" id="3.30.1370.220">
    <property type="match status" value="1"/>
</dbReference>
<dbReference type="InterPro" id="IPR054564">
    <property type="entry name" value="Gp18_domIII_N"/>
</dbReference>
<evidence type="ECO:0000259" key="9">
    <source>
        <dbReference type="Pfam" id="PF17481"/>
    </source>
</evidence>
<evidence type="ECO:0000256" key="1">
    <source>
        <dbReference type="ARBA" id="ARBA00008005"/>
    </source>
</evidence>
<evidence type="ECO:0000259" key="10">
    <source>
        <dbReference type="Pfam" id="PF17482"/>
    </source>
</evidence>
<keyword evidence="5" id="KW-1229">Viral tail sheath protein</keyword>
<feature type="domain" description="Tail sheath protein subtilisin-like" evidence="8">
    <location>
        <begin position="191"/>
        <end position="323"/>
    </location>
</feature>
<keyword evidence="7" id="KW-1160">Virus entry into host cell</keyword>
<evidence type="ECO:0000313" key="12">
    <source>
        <dbReference type="EMBL" id="DAE17463.1"/>
    </source>
</evidence>
<evidence type="ECO:0000256" key="6">
    <source>
        <dbReference type="ARBA" id="ARBA00023009"/>
    </source>
</evidence>
<dbReference type="InterPro" id="IPR020287">
    <property type="entry name" value="Tail_sheath_C"/>
</dbReference>
<dbReference type="InterPro" id="IPR035326">
    <property type="entry name" value="Beta_sandwich_Seath"/>
</dbReference>
<evidence type="ECO:0000259" key="8">
    <source>
        <dbReference type="Pfam" id="PF04984"/>
    </source>
</evidence>
<organism evidence="12">
    <name type="scientific">Siphoviridae sp. ctoRD1</name>
    <dbReference type="NCBI Taxonomy" id="2825669"/>
    <lineage>
        <taxon>Viruses</taxon>
        <taxon>Duplodnaviria</taxon>
        <taxon>Heunggongvirae</taxon>
        <taxon>Uroviricota</taxon>
        <taxon>Caudoviricetes</taxon>
    </lineage>
</organism>
<keyword evidence="4" id="KW-1242">Viral contractile tail ejection system</keyword>
<dbReference type="Gene3D" id="3.30.360.90">
    <property type="match status" value="1"/>
</dbReference>
<protein>
    <submittedName>
        <fullName evidence="12">Tail sheath protein</fullName>
    </submittedName>
</protein>
<evidence type="ECO:0000256" key="7">
    <source>
        <dbReference type="ARBA" id="ARBA00023296"/>
    </source>
</evidence>
<evidence type="ECO:0000256" key="5">
    <source>
        <dbReference type="ARBA" id="ARBA00023003"/>
    </source>
</evidence>
<keyword evidence="2" id="KW-1162">Viral penetration into host cytoplasm</keyword>
<keyword evidence="3" id="KW-1227">Viral tail protein</keyword>
<evidence type="ECO:0000256" key="4">
    <source>
        <dbReference type="ARBA" id="ARBA00022766"/>
    </source>
</evidence>
<reference evidence="12" key="1">
    <citation type="journal article" date="2021" name="Proc. Natl. Acad. Sci. U.S.A.">
        <title>A Catalog of Tens of Thousands of Viruses from Human Metagenomes Reveals Hidden Associations with Chronic Diseases.</title>
        <authorList>
            <person name="Tisza M.J."/>
            <person name="Buck C.B."/>
        </authorList>
    </citation>
    <scope>NUCLEOTIDE SEQUENCE</scope>
    <source>
        <strain evidence="12">CtoRD1</strain>
    </source>
</reference>
<comment type="similarity">
    <text evidence="1">Belongs to the myoviridae tail sheath protein family.</text>
</comment>
<dbReference type="GO" id="GO:0099000">
    <property type="term" value="P:symbiont genome ejection through host cell envelope, contractile tail mechanism"/>
    <property type="evidence" value="ECO:0007669"/>
    <property type="project" value="UniProtKB-KW"/>
</dbReference>
<accession>A0A8S5QDX7</accession>
<evidence type="ECO:0000256" key="3">
    <source>
        <dbReference type="ARBA" id="ARBA00022732"/>
    </source>
</evidence>
<feature type="domain" description="Tail sheath protein Gp18-like" evidence="11">
    <location>
        <begin position="35"/>
        <end position="95"/>
    </location>
</feature>
<evidence type="ECO:0000259" key="11">
    <source>
        <dbReference type="Pfam" id="PF22671"/>
    </source>
</evidence>
<proteinExistence type="inferred from homology"/>
<dbReference type="Pfam" id="PF17482">
    <property type="entry name" value="Phage_sheath_1C"/>
    <property type="match status" value="1"/>
</dbReference>
<evidence type="ECO:0000256" key="2">
    <source>
        <dbReference type="ARBA" id="ARBA00022595"/>
    </source>
</evidence>
<name>A0A8S5QDX7_9CAUD</name>
<dbReference type="GO" id="GO:0098027">
    <property type="term" value="C:virus tail, sheath"/>
    <property type="evidence" value="ECO:0007669"/>
    <property type="project" value="UniProtKB-KW"/>
</dbReference>
<dbReference type="InterPro" id="IPR035089">
    <property type="entry name" value="Phage_sheath_subtilisin"/>
</dbReference>
<dbReference type="Pfam" id="PF22671">
    <property type="entry name" value="Gp18_domIII_N"/>
    <property type="match status" value="1"/>
</dbReference>
<keyword evidence="6" id="KW-1171">Viral genome ejection through host cell envelope</keyword>
<dbReference type="Pfam" id="PF04984">
    <property type="entry name" value="Phage_sheath_1"/>
    <property type="match status" value="1"/>
</dbReference>
<feature type="domain" description="Phage tail sheath protein-like beta-sandwich" evidence="9">
    <location>
        <begin position="100"/>
        <end position="187"/>
    </location>
</feature>
<dbReference type="EMBL" id="BK015641">
    <property type="protein sequence ID" value="DAE17463.1"/>
    <property type="molecule type" value="Genomic_DNA"/>
</dbReference>
<dbReference type="Gene3D" id="3.40.50.11790">
    <property type="match status" value="1"/>
</dbReference>
<dbReference type="Gene3D" id="2.60.40.4290">
    <property type="match status" value="1"/>
</dbReference>